<dbReference type="Proteomes" id="UP000756921">
    <property type="component" value="Unassembled WGS sequence"/>
</dbReference>
<dbReference type="EMBL" id="WJXW01000001">
    <property type="protein sequence ID" value="KAF9741650.1"/>
    <property type="molecule type" value="Genomic_DNA"/>
</dbReference>
<gene>
    <name evidence="2" type="ORF">PMIN01_01189</name>
</gene>
<evidence type="ECO:0000313" key="3">
    <source>
        <dbReference type="Proteomes" id="UP000756921"/>
    </source>
</evidence>
<feature type="compositionally biased region" description="Polar residues" evidence="1">
    <location>
        <begin position="43"/>
        <end position="55"/>
    </location>
</feature>
<evidence type="ECO:0000313" key="2">
    <source>
        <dbReference type="EMBL" id="KAF9741650.1"/>
    </source>
</evidence>
<sequence length="502" mass="56690">MSARSQSPATTHYEFIAHTGIEDASAKQKLKTVRSHVMRNYLHQQQRHSGQSSKFIVSERRQSKQRARSSRSASQDADAPATSSTTKNPHNQLASGDYIGSFDGGFGGAPHSKPNSTVHSKIASRPEMKTHLGYVPQQDVVSCLAQLYFTCVVRDKKNGFPQPSFDTLNAKGETMRIVQETLEMCGSDVPDTILFAINILAYGCSTTHEWNEAVGHVEALQRLVETRNGMRNMEFDLQRILTCSSFFIAAELLLPPQFPIPLYPCPTMFNLAFQDDAQIRAWRTVKRFPKNNSFVFDVVMRMHQLGLAVSPEWTDKIDKCALSNLYFEVMHSAVVVQLEEPWKGPLQGGTQGREGSIMFRVWAAGLPIYVGAALRHLRHRQSSNPMRYYHGPIFSRIQAILDENGGHHAWPRGRSLEPILATLFYALEACTWDDPWRTWCLHTMCKVVDLLRLKTTDDFKKVLDFFPTTERYQASMRDVWQHITHLSVPGTLSGVSQVAGHH</sequence>
<organism evidence="2 3">
    <name type="scientific">Paraphaeosphaeria minitans</name>
    <dbReference type="NCBI Taxonomy" id="565426"/>
    <lineage>
        <taxon>Eukaryota</taxon>
        <taxon>Fungi</taxon>
        <taxon>Dikarya</taxon>
        <taxon>Ascomycota</taxon>
        <taxon>Pezizomycotina</taxon>
        <taxon>Dothideomycetes</taxon>
        <taxon>Pleosporomycetidae</taxon>
        <taxon>Pleosporales</taxon>
        <taxon>Massarineae</taxon>
        <taxon>Didymosphaeriaceae</taxon>
        <taxon>Paraphaeosphaeria</taxon>
    </lineage>
</organism>
<evidence type="ECO:0000256" key="1">
    <source>
        <dbReference type="SAM" id="MobiDB-lite"/>
    </source>
</evidence>
<reference evidence="2" key="1">
    <citation type="journal article" date="2020" name="Mol. Plant Microbe Interact.">
        <title>Genome Sequence of the Biocontrol Agent Coniothyrium minitans strain Conio (IMI 134523).</title>
        <authorList>
            <person name="Patel D."/>
            <person name="Shittu T.A."/>
            <person name="Baroncelli R."/>
            <person name="Muthumeenakshi S."/>
            <person name="Osborne T.H."/>
            <person name="Janganan T.K."/>
            <person name="Sreenivasaprasad S."/>
        </authorList>
    </citation>
    <scope>NUCLEOTIDE SEQUENCE</scope>
    <source>
        <strain evidence="2">Conio</strain>
    </source>
</reference>
<dbReference type="OrthoDB" id="4158087at2759"/>
<accession>A0A9P6GW58</accession>
<feature type="compositionally biased region" description="Low complexity" evidence="1">
    <location>
        <begin position="70"/>
        <end position="81"/>
    </location>
</feature>
<name>A0A9P6GW58_9PLEO</name>
<dbReference type="AlphaFoldDB" id="A0A9P6GW58"/>
<protein>
    <submittedName>
        <fullName evidence="2">Uncharacterized protein</fullName>
    </submittedName>
</protein>
<feature type="compositionally biased region" description="Polar residues" evidence="1">
    <location>
        <begin position="82"/>
        <end position="94"/>
    </location>
</feature>
<proteinExistence type="predicted"/>
<comment type="caution">
    <text evidence="2">The sequence shown here is derived from an EMBL/GenBank/DDBJ whole genome shotgun (WGS) entry which is preliminary data.</text>
</comment>
<dbReference type="PANTHER" id="PTHR37540:SF10">
    <property type="entry name" value="SIGMA-70 REGION 2 FAMILY PROTEIN"/>
    <property type="match status" value="1"/>
</dbReference>
<feature type="region of interest" description="Disordered" evidence="1">
    <location>
        <begin position="43"/>
        <end position="99"/>
    </location>
</feature>
<dbReference type="PANTHER" id="PTHR37540">
    <property type="entry name" value="TRANSCRIPTION FACTOR (ACR-2), PUTATIVE-RELATED-RELATED"/>
    <property type="match status" value="1"/>
</dbReference>
<keyword evidence="3" id="KW-1185">Reference proteome</keyword>